<dbReference type="InterPro" id="IPR000841">
    <property type="entry name" value="Pept_M23A_Blytic"/>
</dbReference>
<dbReference type="OrthoDB" id="6188067at2"/>
<dbReference type="PRINTS" id="PR00933">
    <property type="entry name" value="BLYTICPTASE"/>
</dbReference>
<protein>
    <submittedName>
        <fullName evidence="6">Peptidoglycan DD-metalloendopeptidase family protein</fullName>
    </submittedName>
</protein>
<proteinExistence type="predicted"/>
<dbReference type="Gene3D" id="2.60.120.380">
    <property type="match status" value="2"/>
</dbReference>
<dbReference type="Pfam" id="PF04151">
    <property type="entry name" value="PPC"/>
    <property type="match status" value="2"/>
</dbReference>
<keyword evidence="2" id="KW-0479">Metal-binding</keyword>
<dbReference type="RefSeq" id="WP_142934392.1">
    <property type="nucleotide sequence ID" value="NZ_ML660171.1"/>
</dbReference>
<reference evidence="6 7" key="1">
    <citation type="submission" date="2019-07" db="EMBL/GenBank/DDBJ databases">
        <title>Draft genome for Aliikangiella sp. M105.</title>
        <authorList>
            <person name="Wang G."/>
        </authorList>
    </citation>
    <scope>NUCLEOTIDE SEQUENCE [LARGE SCALE GENOMIC DNA]</scope>
    <source>
        <strain evidence="6 7">M105</strain>
    </source>
</reference>
<accession>A0A545TZY7</accession>
<dbReference type="GO" id="GO:0046872">
    <property type="term" value="F:metal ion binding"/>
    <property type="evidence" value="ECO:0007669"/>
    <property type="project" value="UniProtKB-KW"/>
</dbReference>
<feature type="binding site" evidence="2">
    <location>
        <position position="244"/>
    </location>
    <ligand>
        <name>Zn(2+)</name>
        <dbReference type="ChEBI" id="CHEBI:29105"/>
    </ligand>
</feature>
<organism evidence="6 7">
    <name type="scientific">Aliikangiella coralliicola</name>
    <dbReference type="NCBI Taxonomy" id="2592383"/>
    <lineage>
        <taxon>Bacteria</taxon>
        <taxon>Pseudomonadati</taxon>
        <taxon>Pseudomonadota</taxon>
        <taxon>Gammaproteobacteria</taxon>
        <taxon>Oceanospirillales</taxon>
        <taxon>Pleioneaceae</taxon>
        <taxon>Aliikangiella</taxon>
    </lineage>
</organism>
<feature type="domain" description="Peptidase C-terminal archaeal/bacterial" evidence="5">
    <location>
        <begin position="532"/>
        <end position="598"/>
    </location>
</feature>
<dbReference type="EMBL" id="VIKS01000015">
    <property type="protein sequence ID" value="TQV82776.1"/>
    <property type="molecule type" value="Genomic_DNA"/>
</dbReference>
<gene>
    <name evidence="6" type="ORF">FLL46_23685</name>
</gene>
<comment type="caution">
    <text evidence="6">The sequence shown here is derived from an EMBL/GenBank/DDBJ whole genome shotgun (WGS) entry which is preliminary data.</text>
</comment>
<dbReference type="AlphaFoldDB" id="A0A545TZY7"/>
<sequence length="613" mass="67799">MSSIIRNNKFIAGLAILLVLVSTKSFHTIASNKVANDKQIQDSAAETLTNAISKSDLVYSYDEMFNFDIEKYLEKNAPHLAAHSEAISHYAGRSSISPKIIIALIEYQTGLVRKNNGDLKLPFGNLSKEADFNGQVADIADRLSRAFYDGHSFHDTGLNAKRTGDEDARRAIQTIIASGKKTNTLNANAGNETQSFNSVFRQLFPETKLKSNEKEGGAVEVVPADNFLQLPYPVGKSWTYGGSHTNTGSGSYPQSSLDFNNGGRWGDNLTGIWVTSSASGRVVRHSSCFLEVVHSGGWSTTYYHLSGIRVNHGSTVSRDTRLANYASNRNQALCDGGSSSGPHLHFSLKRNGQFYHLNNVSLSGFKVHTGRNSYDGNCNYFWLEKNNSYYCAWEWINNPGVDGDTEPTIWPMENGQVRNNISGNQGVKYYYKIDVPADASNLQIAASGGSGDADMYVKLGALPTTSNYDCRPWKNNNNETCSFETPDSGSWYAMLHAYESFSGLSLKTTYSGGGGGYKVENISISQGNWKRYWIEVPEGMKTLTVKTTANNGDADLYVKKTSYPDKDNWDCRPYDGDSNEVCTFNNPESRRWYIGIYGYEAVDGLTMEAEWKP</sequence>
<feature type="active site" description="Proton donor/acceptor" evidence="1">
    <location>
        <position position="343"/>
    </location>
</feature>
<evidence type="ECO:0000259" key="5">
    <source>
        <dbReference type="Pfam" id="PF04151"/>
    </source>
</evidence>
<evidence type="ECO:0000313" key="7">
    <source>
        <dbReference type="Proteomes" id="UP000315439"/>
    </source>
</evidence>
<dbReference type="InterPro" id="IPR011055">
    <property type="entry name" value="Dup_hybrid_motif"/>
</dbReference>
<dbReference type="Proteomes" id="UP000315439">
    <property type="component" value="Unassembled WGS sequence"/>
</dbReference>
<feature type="binding site" evidence="2">
    <location>
        <position position="258"/>
    </location>
    <ligand>
        <name>Zn(2+)</name>
        <dbReference type="ChEBI" id="CHEBI:29105"/>
    </ligand>
</feature>
<keyword evidence="2" id="KW-0862">Zinc</keyword>
<dbReference type="InterPro" id="IPR016047">
    <property type="entry name" value="M23ase_b-sheet_dom"/>
</dbReference>
<feature type="domain" description="M23ase beta-sheet core" evidence="4">
    <location>
        <begin position="273"/>
        <end position="353"/>
    </location>
</feature>
<dbReference type="Pfam" id="PF01551">
    <property type="entry name" value="Peptidase_M23"/>
    <property type="match status" value="1"/>
</dbReference>
<feature type="binding site" evidence="2">
    <location>
        <position position="345"/>
    </location>
    <ligand>
        <name>Zn(2+)</name>
        <dbReference type="ChEBI" id="CHEBI:29105"/>
    </ligand>
</feature>
<dbReference type="InterPro" id="IPR007280">
    <property type="entry name" value="Peptidase_C_arc/bac"/>
</dbReference>
<feature type="disulfide bond" evidence="3">
    <location>
        <begin position="288"/>
        <end position="334"/>
    </location>
</feature>
<evidence type="ECO:0000259" key="4">
    <source>
        <dbReference type="Pfam" id="PF01551"/>
    </source>
</evidence>
<evidence type="ECO:0000313" key="6">
    <source>
        <dbReference type="EMBL" id="TQV82776.1"/>
    </source>
</evidence>
<dbReference type="Gene3D" id="2.70.70.10">
    <property type="entry name" value="Glucose Permease (Domain IIA)"/>
    <property type="match status" value="1"/>
</dbReference>
<keyword evidence="3" id="KW-1015">Disulfide bond</keyword>
<name>A0A545TZY7_9GAMM</name>
<comment type="cofactor">
    <cofactor evidence="2">
        <name>Zn(2+)</name>
        <dbReference type="ChEBI" id="CHEBI:29105"/>
    </cofactor>
    <text evidence="2">Binds 1 zinc ion per subunit.</text>
</comment>
<dbReference type="GO" id="GO:0006508">
    <property type="term" value="P:proteolysis"/>
    <property type="evidence" value="ECO:0007669"/>
    <property type="project" value="InterPro"/>
</dbReference>
<evidence type="ECO:0000256" key="2">
    <source>
        <dbReference type="PIRSR" id="PIRSR600841-2"/>
    </source>
</evidence>
<evidence type="ECO:0000256" key="1">
    <source>
        <dbReference type="PIRSR" id="PIRSR600841-1"/>
    </source>
</evidence>
<dbReference type="SUPFAM" id="SSF51261">
    <property type="entry name" value="Duplicated hybrid motif"/>
    <property type="match status" value="1"/>
</dbReference>
<feature type="disulfide bond" evidence="3">
    <location>
        <begin position="378"/>
        <end position="391"/>
    </location>
</feature>
<feature type="active site" description="Proton donor/acceptor" evidence="1">
    <location>
        <position position="304"/>
    </location>
</feature>
<feature type="domain" description="Peptidase C-terminal archaeal/bacterial" evidence="5">
    <location>
        <begin position="430"/>
        <end position="496"/>
    </location>
</feature>
<evidence type="ECO:0000256" key="3">
    <source>
        <dbReference type="PIRSR" id="PIRSR600841-3"/>
    </source>
</evidence>
<dbReference type="GO" id="GO:0004222">
    <property type="term" value="F:metalloendopeptidase activity"/>
    <property type="evidence" value="ECO:0007669"/>
    <property type="project" value="InterPro"/>
</dbReference>
<dbReference type="InterPro" id="IPR050570">
    <property type="entry name" value="Cell_wall_metabolism_enzyme"/>
</dbReference>
<dbReference type="CDD" id="cd12797">
    <property type="entry name" value="M23_peptidase"/>
    <property type="match status" value="1"/>
</dbReference>
<keyword evidence="7" id="KW-1185">Reference proteome</keyword>
<dbReference type="PANTHER" id="PTHR21666:SF270">
    <property type="entry name" value="MUREIN HYDROLASE ACTIVATOR ENVC"/>
    <property type="match status" value="1"/>
</dbReference>
<dbReference type="PANTHER" id="PTHR21666">
    <property type="entry name" value="PEPTIDASE-RELATED"/>
    <property type="match status" value="1"/>
</dbReference>